<evidence type="ECO:0000313" key="2">
    <source>
        <dbReference type="EMBL" id="KAJ8399956.1"/>
    </source>
</evidence>
<dbReference type="InterPro" id="IPR019471">
    <property type="entry name" value="Interferon_reg_factor-3"/>
</dbReference>
<name>A0AAD7WK40_9TELE</name>
<keyword evidence="3" id="KW-1185">Reference proteome</keyword>
<dbReference type="Pfam" id="PF10401">
    <property type="entry name" value="IRF-3"/>
    <property type="match status" value="1"/>
</dbReference>
<organism evidence="2 3">
    <name type="scientific">Aldrovandia affinis</name>
    <dbReference type="NCBI Taxonomy" id="143900"/>
    <lineage>
        <taxon>Eukaryota</taxon>
        <taxon>Metazoa</taxon>
        <taxon>Chordata</taxon>
        <taxon>Craniata</taxon>
        <taxon>Vertebrata</taxon>
        <taxon>Euteleostomi</taxon>
        <taxon>Actinopterygii</taxon>
        <taxon>Neopterygii</taxon>
        <taxon>Teleostei</taxon>
        <taxon>Notacanthiformes</taxon>
        <taxon>Halosauridae</taxon>
        <taxon>Aldrovandia</taxon>
    </lineage>
</organism>
<dbReference type="PROSITE" id="PS51507">
    <property type="entry name" value="IRF_2"/>
    <property type="match status" value="1"/>
</dbReference>
<dbReference type="AlphaFoldDB" id="A0AAD7WK40"/>
<dbReference type="SUPFAM" id="SSF46785">
    <property type="entry name" value="Winged helix' DNA-binding domain"/>
    <property type="match status" value="1"/>
</dbReference>
<dbReference type="InterPro" id="IPR036388">
    <property type="entry name" value="WH-like_DNA-bd_sf"/>
</dbReference>
<dbReference type="SMART" id="SM01243">
    <property type="entry name" value="IRF-3"/>
    <property type="match status" value="1"/>
</dbReference>
<evidence type="ECO:0000313" key="3">
    <source>
        <dbReference type="Proteomes" id="UP001221898"/>
    </source>
</evidence>
<accession>A0AAD7WK40</accession>
<proteinExistence type="predicted"/>
<dbReference type="GO" id="GO:0045893">
    <property type="term" value="P:positive regulation of DNA-templated transcription"/>
    <property type="evidence" value="ECO:0007669"/>
    <property type="project" value="UniProtKB-ARBA"/>
</dbReference>
<dbReference type="SUPFAM" id="SSF49879">
    <property type="entry name" value="SMAD/FHA domain"/>
    <property type="match status" value="1"/>
</dbReference>
<dbReference type="Gene3D" id="2.60.200.10">
    <property type="match status" value="1"/>
</dbReference>
<dbReference type="PANTHER" id="PTHR11949:SF1">
    <property type="entry name" value="INTERFERON REGULATORY FACTOR 3"/>
    <property type="match status" value="1"/>
</dbReference>
<dbReference type="InterPro" id="IPR036390">
    <property type="entry name" value="WH_DNA-bd_sf"/>
</dbReference>
<dbReference type="GO" id="GO:0000978">
    <property type="term" value="F:RNA polymerase II cis-regulatory region sequence-specific DNA binding"/>
    <property type="evidence" value="ECO:0007669"/>
    <property type="project" value="TreeGrafter"/>
</dbReference>
<dbReference type="PRINTS" id="PR00267">
    <property type="entry name" value="INTFRNREGFCT"/>
</dbReference>
<evidence type="ECO:0000259" key="1">
    <source>
        <dbReference type="PROSITE" id="PS51507"/>
    </source>
</evidence>
<sequence>MAVSKPLLIPWLIEQIDSGQYPGVSWTNNERTKFCLPWKHGLRQDSSDDDVRIFKAWAEMSGGAHADASVWKRNFRSALRAKSCKMIEDNKNDPANPHKVYQLPPEEQHQQLRRYQEGVGNPSSGLPFASPSRTVFDNLFATGQGIVGAVPEYLCSAGGLSPGTGQDLLQKCLEDLNIEPHQVLTMHPTGVLPANMIPEEHSIEGAMNVDPEVQRWEELKEQMNTTKVDNILCTHFRVLAYYRGEKVLDQQVENVAGFKVVFRESLSPLPGSDCRLTPVCLPSPEQANIHDQTQARLTQRILDKLGHGLEVGVRGQAVYGLRKGDSKIYWSLCKFEEREYPREVSKQEPEMLYTLNDFVKGLKEFISIGGASPSFSLFFCLGEKWPDPEHRPWTRKLIMIEVIMTSLEILKIIAVDGGASSLQSVELQISGQPSLMDTLDEWMEMG</sequence>
<dbReference type="CDD" id="cd00103">
    <property type="entry name" value="IRF"/>
    <property type="match status" value="1"/>
</dbReference>
<dbReference type="GO" id="GO:0000981">
    <property type="term" value="F:DNA-binding transcription factor activity, RNA polymerase II-specific"/>
    <property type="evidence" value="ECO:0007669"/>
    <property type="project" value="TreeGrafter"/>
</dbReference>
<dbReference type="InterPro" id="IPR001346">
    <property type="entry name" value="Interferon_reg_fact_DNA-bd_dom"/>
</dbReference>
<comment type="caution">
    <text evidence="2">The sequence shown here is derived from an EMBL/GenBank/DDBJ whole genome shotgun (WGS) entry which is preliminary data.</text>
</comment>
<dbReference type="Pfam" id="PF00605">
    <property type="entry name" value="IRF"/>
    <property type="match status" value="1"/>
</dbReference>
<dbReference type="InterPro" id="IPR017855">
    <property type="entry name" value="SMAD-like_dom_sf"/>
</dbReference>
<dbReference type="PANTHER" id="PTHR11949">
    <property type="entry name" value="INTERFERON REGULATORY FACTOR"/>
    <property type="match status" value="1"/>
</dbReference>
<feature type="domain" description="IRF tryptophan pentad repeat" evidence="1">
    <location>
        <begin position="5"/>
        <end position="105"/>
    </location>
</feature>
<gene>
    <name evidence="2" type="ORF">AAFF_G00406860</name>
</gene>
<dbReference type="GO" id="GO:0005634">
    <property type="term" value="C:nucleus"/>
    <property type="evidence" value="ECO:0007669"/>
    <property type="project" value="TreeGrafter"/>
</dbReference>
<dbReference type="SMART" id="SM00348">
    <property type="entry name" value="IRF"/>
    <property type="match status" value="1"/>
</dbReference>
<dbReference type="Proteomes" id="UP001221898">
    <property type="component" value="Unassembled WGS sequence"/>
</dbReference>
<dbReference type="GO" id="GO:0002376">
    <property type="term" value="P:immune system process"/>
    <property type="evidence" value="ECO:0007669"/>
    <property type="project" value="TreeGrafter"/>
</dbReference>
<reference evidence="2" key="1">
    <citation type="journal article" date="2023" name="Science">
        <title>Genome structures resolve the early diversification of teleost fishes.</title>
        <authorList>
            <person name="Parey E."/>
            <person name="Louis A."/>
            <person name="Montfort J."/>
            <person name="Bouchez O."/>
            <person name="Roques C."/>
            <person name="Iampietro C."/>
            <person name="Lluch J."/>
            <person name="Castinel A."/>
            <person name="Donnadieu C."/>
            <person name="Desvignes T."/>
            <person name="Floi Bucao C."/>
            <person name="Jouanno E."/>
            <person name="Wen M."/>
            <person name="Mejri S."/>
            <person name="Dirks R."/>
            <person name="Jansen H."/>
            <person name="Henkel C."/>
            <person name="Chen W.J."/>
            <person name="Zahm M."/>
            <person name="Cabau C."/>
            <person name="Klopp C."/>
            <person name="Thompson A.W."/>
            <person name="Robinson-Rechavi M."/>
            <person name="Braasch I."/>
            <person name="Lecointre G."/>
            <person name="Bobe J."/>
            <person name="Postlethwait J.H."/>
            <person name="Berthelot C."/>
            <person name="Roest Crollius H."/>
            <person name="Guiguen Y."/>
        </authorList>
    </citation>
    <scope>NUCLEOTIDE SEQUENCE</scope>
    <source>
        <strain evidence="2">NC1722</strain>
    </source>
</reference>
<dbReference type="FunFam" id="2.60.200.10:FF:000014">
    <property type="entry name" value="Interferon regulatory factor 3"/>
    <property type="match status" value="1"/>
</dbReference>
<dbReference type="InterPro" id="IPR008984">
    <property type="entry name" value="SMAD_FHA_dom_sf"/>
</dbReference>
<protein>
    <recommendedName>
        <fullName evidence="1">IRF tryptophan pentad repeat domain-containing protein</fullName>
    </recommendedName>
</protein>
<dbReference type="EMBL" id="JAINUG010000080">
    <property type="protein sequence ID" value="KAJ8399956.1"/>
    <property type="molecule type" value="Genomic_DNA"/>
</dbReference>
<dbReference type="Gene3D" id="1.10.10.10">
    <property type="entry name" value="Winged helix-like DNA-binding domain superfamily/Winged helix DNA-binding domain"/>
    <property type="match status" value="1"/>
</dbReference>